<protein>
    <submittedName>
        <fullName evidence="1">Uncharacterized protein</fullName>
    </submittedName>
</protein>
<organism evidence="1 2">
    <name type="scientific">Synechococcus phage S-CAM9</name>
    <dbReference type="NCBI Taxonomy" id="1883369"/>
    <lineage>
        <taxon>Viruses</taxon>
        <taxon>Duplodnaviria</taxon>
        <taxon>Heunggongvirae</taxon>
        <taxon>Uroviricota</taxon>
        <taxon>Caudoviricetes</taxon>
        <taxon>Pantevenvirales</taxon>
        <taxon>Kyanoviridae</taxon>
        <taxon>Kanaloavirus</taxon>
        <taxon>Kanaloavirus scam9</taxon>
    </lineage>
</organism>
<evidence type="ECO:0000313" key="1">
    <source>
        <dbReference type="EMBL" id="AOV60362.1"/>
    </source>
</evidence>
<dbReference type="EMBL" id="KU686204">
    <property type="protein sequence ID" value="AOV60362.1"/>
    <property type="molecule type" value="Genomic_DNA"/>
</dbReference>
<sequence length="155" mass="17894">MTKTMTMTKTKLPPNPLLTEVLAFVSKQRSKAKKVEALQEYGTDALRAILIWNYEAVSMLPEGAVPYTPNEAPKGTEHQQLSTEYKRLYHFVKGGNDALKPLRRESMFIQLLEGLHADEANLLCKVKDHRLEEDYKINFDIVKEAYPDVKWGWRK</sequence>
<name>A0A1D8KNZ0_9CAUD</name>
<proteinExistence type="predicted"/>
<accession>A0A1D8KNZ0</accession>
<dbReference type="Pfam" id="PF20025">
    <property type="entry name" value="DUF6433"/>
    <property type="match status" value="1"/>
</dbReference>
<dbReference type="InterPro" id="IPR045491">
    <property type="entry name" value="DUF6433"/>
</dbReference>
<reference evidence="1 2" key="1">
    <citation type="journal article" date="2016" name="Virology">
        <title>The genomic content and context of auxiliary metabolic genes in marine cyanomyoviruses.</title>
        <authorList>
            <person name="Crummett L.T."/>
            <person name="Puxty R.J."/>
            <person name="Weihe C."/>
            <person name="Marston M.F."/>
            <person name="Martiny J.B."/>
        </authorList>
    </citation>
    <scope>NUCLEOTIDE SEQUENCE [LARGE SCALE GENOMIC DNA]</scope>
    <source>
        <strain evidence="1">0808SB05</strain>
    </source>
</reference>
<gene>
    <name evidence="1" type="ORF">S050808_215</name>
</gene>
<dbReference type="Proteomes" id="UP000240393">
    <property type="component" value="Segment"/>
</dbReference>
<evidence type="ECO:0000313" key="2">
    <source>
        <dbReference type="Proteomes" id="UP000240393"/>
    </source>
</evidence>